<reference evidence="2 3" key="1">
    <citation type="submission" date="2017-05" db="EMBL/GenBank/DDBJ databases">
        <title>Streptomyces alboflavus Genome sequencing and assembly.</title>
        <authorList>
            <person name="Wang Y."/>
            <person name="Du B."/>
            <person name="Ding Y."/>
            <person name="Liu H."/>
            <person name="Hou Q."/>
            <person name="Liu K."/>
            <person name="Wang C."/>
            <person name="Yao L."/>
        </authorList>
    </citation>
    <scope>NUCLEOTIDE SEQUENCE [LARGE SCALE GENOMIC DNA]</scope>
    <source>
        <strain evidence="2 3">MDJK44</strain>
    </source>
</reference>
<gene>
    <name evidence="2" type="ORF">SMD44_00971</name>
</gene>
<organism evidence="2 3">
    <name type="scientific">Streptomyces alboflavus</name>
    <dbReference type="NCBI Taxonomy" id="67267"/>
    <lineage>
        <taxon>Bacteria</taxon>
        <taxon>Bacillati</taxon>
        <taxon>Actinomycetota</taxon>
        <taxon>Actinomycetes</taxon>
        <taxon>Kitasatosporales</taxon>
        <taxon>Streptomycetaceae</taxon>
        <taxon>Streptomyces</taxon>
    </lineage>
</organism>
<protein>
    <submittedName>
        <fullName evidence="2">Uncharacterized protein</fullName>
    </submittedName>
</protein>
<feature type="transmembrane region" description="Helical" evidence="1">
    <location>
        <begin position="7"/>
        <end position="26"/>
    </location>
</feature>
<keyword evidence="3" id="KW-1185">Reference proteome</keyword>
<dbReference type="OrthoDB" id="9964937at2"/>
<evidence type="ECO:0000313" key="3">
    <source>
        <dbReference type="Proteomes" id="UP000195880"/>
    </source>
</evidence>
<feature type="transmembrane region" description="Helical" evidence="1">
    <location>
        <begin position="32"/>
        <end position="53"/>
    </location>
</feature>
<dbReference type="RefSeq" id="WP_087882967.1">
    <property type="nucleotide sequence ID" value="NZ_CP021748.1"/>
</dbReference>
<dbReference type="Proteomes" id="UP000195880">
    <property type="component" value="Chromosome"/>
</dbReference>
<name>A0A1Z1W551_9ACTN</name>
<keyword evidence="1" id="KW-0472">Membrane</keyword>
<evidence type="ECO:0000313" key="2">
    <source>
        <dbReference type="EMBL" id="ARX81573.1"/>
    </source>
</evidence>
<keyword evidence="1" id="KW-1133">Transmembrane helix</keyword>
<evidence type="ECO:0000256" key="1">
    <source>
        <dbReference type="SAM" id="Phobius"/>
    </source>
</evidence>
<accession>A0A1Z1W551</accession>
<dbReference type="EMBL" id="CP021748">
    <property type="protein sequence ID" value="ARX81573.1"/>
    <property type="molecule type" value="Genomic_DNA"/>
</dbReference>
<keyword evidence="1" id="KW-0812">Transmembrane</keyword>
<dbReference type="AlphaFoldDB" id="A0A1Z1W551"/>
<sequence length="61" mass="6248">MTARRAAGWALLSLTPAVFITLAVLAGQLGELAVGTGIAVFVGLTAVAGLRLLDGEERRRG</sequence>
<dbReference type="KEGG" id="salf:SMD44_00971"/>
<proteinExistence type="predicted"/>